<feature type="compositionally biased region" description="Basic and acidic residues" evidence="1">
    <location>
        <begin position="211"/>
        <end position="248"/>
    </location>
</feature>
<dbReference type="AlphaFoldDB" id="A0A427YS02"/>
<feature type="region of interest" description="Disordered" evidence="1">
    <location>
        <begin position="91"/>
        <end position="258"/>
    </location>
</feature>
<dbReference type="OrthoDB" id="2131339at2759"/>
<accession>A0A427YS02</accession>
<dbReference type="PANTHER" id="PTHR40630:SF1">
    <property type="entry name" value="DNA-BINDING PROTEIN"/>
    <property type="match status" value="1"/>
</dbReference>
<dbReference type="EMBL" id="RSCD01000003">
    <property type="protein sequence ID" value="RSH93908.1"/>
    <property type="molecule type" value="Genomic_DNA"/>
</dbReference>
<keyword evidence="3" id="KW-1185">Reference proteome</keyword>
<dbReference type="Proteomes" id="UP000279259">
    <property type="component" value="Unassembled WGS sequence"/>
</dbReference>
<feature type="compositionally biased region" description="Basic and acidic residues" evidence="1">
    <location>
        <begin position="47"/>
        <end position="56"/>
    </location>
</feature>
<dbReference type="PANTHER" id="PTHR40630">
    <property type="entry name" value="POSSIBLE DNA-BINDING PROTEIN"/>
    <property type="match status" value="1"/>
</dbReference>
<proteinExistence type="predicted"/>
<gene>
    <name evidence="2" type="ORF">EHS25_006560</name>
</gene>
<evidence type="ECO:0000313" key="3">
    <source>
        <dbReference type="Proteomes" id="UP000279259"/>
    </source>
</evidence>
<reference evidence="2 3" key="1">
    <citation type="submission" date="2018-11" db="EMBL/GenBank/DDBJ databases">
        <title>Genome sequence of Saitozyma podzolica DSM 27192.</title>
        <authorList>
            <person name="Aliyu H."/>
            <person name="Gorte O."/>
            <person name="Ochsenreither K."/>
        </authorList>
    </citation>
    <scope>NUCLEOTIDE SEQUENCE [LARGE SCALE GENOMIC DNA]</scope>
    <source>
        <strain evidence="2 3">DSM 27192</strain>
    </source>
</reference>
<feature type="region of interest" description="Disordered" evidence="1">
    <location>
        <begin position="30"/>
        <end position="78"/>
    </location>
</feature>
<dbReference type="STRING" id="1890683.A0A427YS02"/>
<evidence type="ECO:0000313" key="2">
    <source>
        <dbReference type="EMBL" id="RSH93908.1"/>
    </source>
</evidence>
<comment type="caution">
    <text evidence="2">The sequence shown here is derived from an EMBL/GenBank/DDBJ whole genome shotgun (WGS) entry which is preliminary data.</text>
</comment>
<dbReference type="Pfam" id="PF11338">
    <property type="entry name" value="DUF3140"/>
    <property type="match status" value="1"/>
</dbReference>
<feature type="compositionally biased region" description="Basic and acidic residues" evidence="1">
    <location>
        <begin position="91"/>
        <end position="108"/>
    </location>
</feature>
<name>A0A427YS02_9TREE</name>
<evidence type="ECO:0000256" key="1">
    <source>
        <dbReference type="SAM" id="MobiDB-lite"/>
    </source>
</evidence>
<feature type="compositionally biased region" description="Polar residues" evidence="1">
    <location>
        <begin position="32"/>
        <end position="43"/>
    </location>
</feature>
<protein>
    <submittedName>
        <fullName evidence="2">Uncharacterized protein</fullName>
    </submittedName>
</protein>
<feature type="compositionally biased region" description="Basic and acidic residues" evidence="1">
    <location>
        <begin position="160"/>
        <end position="182"/>
    </location>
</feature>
<sequence>MVKSEEDVVKDFNELVNMTADELDAFLKTEGSESTGWSKSDGSGESVGHESGRKIVDILQRNPSKDPSKYTEEDKEHMRRVVSYCKRHLAQEAHLKETKSPEELEKTKSTRSLKNWGHDPLKSDVGGKPPSKNAEKPKSSGKPQSKKADKPKSTGKPASKKAEEPASKPKPDQGEEKADKPKSSGKPRSKKSEAAPTAVTEKPKSKGAGKTADDAETGEKRTGEEKSKAEKPPSKKAKTTKEPAEPTRKPPSRGAKKA</sequence>
<dbReference type="InterPro" id="IPR021487">
    <property type="entry name" value="DUF3140"/>
</dbReference>
<organism evidence="2 3">
    <name type="scientific">Saitozyma podzolica</name>
    <dbReference type="NCBI Taxonomy" id="1890683"/>
    <lineage>
        <taxon>Eukaryota</taxon>
        <taxon>Fungi</taxon>
        <taxon>Dikarya</taxon>
        <taxon>Basidiomycota</taxon>
        <taxon>Agaricomycotina</taxon>
        <taxon>Tremellomycetes</taxon>
        <taxon>Tremellales</taxon>
        <taxon>Trimorphomycetaceae</taxon>
        <taxon>Saitozyma</taxon>
    </lineage>
</organism>
<feature type="compositionally biased region" description="Basic and acidic residues" evidence="1">
    <location>
        <begin position="63"/>
        <end position="78"/>
    </location>
</feature>